<dbReference type="GO" id="GO:0016779">
    <property type="term" value="F:nucleotidyltransferase activity"/>
    <property type="evidence" value="ECO:0007669"/>
    <property type="project" value="InterPro"/>
</dbReference>
<feature type="domain" description="Polymerase nucleotidyl transferase" evidence="1">
    <location>
        <begin position="55"/>
        <end position="101"/>
    </location>
</feature>
<dbReference type="Pfam" id="PF01909">
    <property type="entry name" value="NTP_transf_2"/>
    <property type="match status" value="1"/>
</dbReference>
<evidence type="ECO:0000313" key="3">
    <source>
        <dbReference type="Proteomes" id="UP000199103"/>
    </source>
</evidence>
<name>A0A1H1V562_9ACTN</name>
<proteinExistence type="predicted"/>
<evidence type="ECO:0000259" key="1">
    <source>
        <dbReference type="Pfam" id="PF01909"/>
    </source>
</evidence>
<dbReference type="InterPro" id="IPR043519">
    <property type="entry name" value="NT_sf"/>
</dbReference>
<dbReference type="EMBL" id="LT629772">
    <property type="protein sequence ID" value="SDS79887.1"/>
    <property type="molecule type" value="Genomic_DNA"/>
</dbReference>
<evidence type="ECO:0000313" key="2">
    <source>
        <dbReference type="EMBL" id="SDS79887.1"/>
    </source>
</evidence>
<dbReference type="InterPro" id="IPR002934">
    <property type="entry name" value="Polymerase_NTP_transf_dom"/>
</dbReference>
<reference evidence="2 3" key="1">
    <citation type="submission" date="2016-10" db="EMBL/GenBank/DDBJ databases">
        <authorList>
            <person name="de Groot N.N."/>
        </authorList>
    </citation>
    <scope>NUCLEOTIDE SEQUENCE [LARGE SCALE GENOMIC DNA]</scope>
    <source>
        <strain evidence="2 3">DSM 21800</strain>
    </source>
</reference>
<dbReference type="STRING" id="630515.SAMN04489812_3070"/>
<protein>
    <submittedName>
        <fullName evidence="2">Nucleotidyltransferase domain-containing protein</fullName>
    </submittedName>
</protein>
<gene>
    <name evidence="2" type="ORF">SAMN04489812_3070</name>
</gene>
<dbReference type="OrthoDB" id="3422944at2"/>
<accession>A0A1H1V562</accession>
<dbReference type="AlphaFoldDB" id="A0A1H1V562"/>
<dbReference type="Proteomes" id="UP000199103">
    <property type="component" value="Chromosome I"/>
</dbReference>
<organism evidence="2 3">
    <name type="scientific">Microlunatus soli</name>
    <dbReference type="NCBI Taxonomy" id="630515"/>
    <lineage>
        <taxon>Bacteria</taxon>
        <taxon>Bacillati</taxon>
        <taxon>Actinomycetota</taxon>
        <taxon>Actinomycetes</taxon>
        <taxon>Propionibacteriales</taxon>
        <taxon>Propionibacteriaceae</taxon>
        <taxon>Microlunatus</taxon>
    </lineage>
</organism>
<dbReference type="SUPFAM" id="SSF81301">
    <property type="entry name" value="Nucleotidyltransferase"/>
    <property type="match status" value="1"/>
</dbReference>
<keyword evidence="2" id="KW-0808">Transferase</keyword>
<dbReference type="RefSeq" id="WP_157683485.1">
    <property type="nucleotide sequence ID" value="NZ_LT629772.1"/>
</dbReference>
<dbReference type="Gene3D" id="3.30.460.10">
    <property type="entry name" value="Beta Polymerase, domain 2"/>
    <property type="match status" value="1"/>
</dbReference>
<sequence length="286" mass="31636">MTVPDRHHPDSAVDVIPRLDNGLDAAGRIRREGSLERIGPEFGDLVAATEQAIRQAWTPDRLHSIYLYGSVPRGTAVPGRSDLDVSIVLADHVTDDDRERAARLGAELATPAVSEVGITVDDLPFLLSADQRYDMAFHISCLCTPLWGPDLAADLPDQYPTRQLAHDIERGSEQAFVRLRTGLLQGADRPERLRQRVGRRIARLAFAAVLARWPGWTSDPFTMTAVLAAFYPDRVDEIERCVDLGWGRLSGRPPSTDADHEAALELIDRSAPWWLAEHERVTAAAV</sequence>
<keyword evidence="3" id="KW-1185">Reference proteome</keyword>
<dbReference type="CDD" id="cd05403">
    <property type="entry name" value="NT_KNTase_like"/>
    <property type="match status" value="1"/>
</dbReference>